<feature type="non-terminal residue" evidence="2">
    <location>
        <position position="1"/>
    </location>
</feature>
<evidence type="ECO:0000313" key="2">
    <source>
        <dbReference type="EMBL" id="KKK61955.1"/>
    </source>
</evidence>
<reference evidence="2" key="1">
    <citation type="journal article" date="2015" name="Nature">
        <title>Complex archaea that bridge the gap between prokaryotes and eukaryotes.</title>
        <authorList>
            <person name="Spang A."/>
            <person name="Saw J.H."/>
            <person name="Jorgensen S.L."/>
            <person name="Zaremba-Niedzwiedzka K."/>
            <person name="Martijn J."/>
            <person name="Lind A.E."/>
            <person name="van Eijk R."/>
            <person name="Schleper C."/>
            <person name="Guy L."/>
            <person name="Ettema T.J."/>
        </authorList>
    </citation>
    <scope>NUCLEOTIDE SEQUENCE</scope>
</reference>
<feature type="compositionally biased region" description="Pro residues" evidence="1">
    <location>
        <begin position="160"/>
        <end position="171"/>
    </location>
</feature>
<organism evidence="2">
    <name type="scientific">marine sediment metagenome</name>
    <dbReference type="NCBI Taxonomy" id="412755"/>
    <lineage>
        <taxon>unclassified sequences</taxon>
        <taxon>metagenomes</taxon>
        <taxon>ecological metagenomes</taxon>
    </lineage>
</organism>
<protein>
    <submittedName>
        <fullName evidence="2">Uncharacterized protein</fullName>
    </submittedName>
</protein>
<accession>A0A0F8XLJ6</accession>
<sequence>IGFIGRLAEVIKDSSSPHGLRIIEKYDQVQILESPVPWPWATIDLSIKYSDREQSGWGYHVESAKAIGLAQQATTLDQAMAELVGKVYEMRQSSQSYGEDTTTHVPMQGDVWKFVRILAPGAPQIAAFPQPQYAQPASAPAPAPAPPPIVAQPVAAQPIPAPTAIPQPVPQPVAVAPVAPSAPSAPAGPVTP</sequence>
<name>A0A0F8XLJ6_9ZZZZ</name>
<proteinExistence type="predicted"/>
<dbReference type="EMBL" id="LAZR01062233">
    <property type="protein sequence ID" value="KKK61955.1"/>
    <property type="molecule type" value="Genomic_DNA"/>
</dbReference>
<dbReference type="AlphaFoldDB" id="A0A0F8XLJ6"/>
<feature type="region of interest" description="Disordered" evidence="1">
    <location>
        <begin position="160"/>
        <end position="192"/>
    </location>
</feature>
<gene>
    <name evidence="2" type="ORF">LCGC14_3009170</name>
</gene>
<feature type="compositionally biased region" description="Low complexity" evidence="1">
    <location>
        <begin position="172"/>
        <end position="192"/>
    </location>
</feature>
<comment type="caution">
    <text evidence="2">The sequence shown here is derived from an EMBL/GenBank/DDBJ whole genome shotgun (WGS) entry which is preliminary data.</text>
</comment>
<evidence type="ECO:0000256" key="1">
    <source>
        <dbReference type="SAM" id="MobiDB-lite"/>
    </source>
</evidence>